<evidence type="ECO:0000313" key="2">
    <source>
        <dbReference type="Proteomes" id="UP001185927"/>
    </source>
</evidence>
<reference evidence="1 2" key="1">
    <citation type="submission" date="2023-10" db="EMBL/GenBank/DDBJ databases">
        <title>Development of a sustainable strategy for remediation of hydrocarbon-contaminated territories based on the waste exchange concept.</title>
        <authorList>
            <person name="Krivoruchko A."/>
        </authorList>
    </citation>
    <scope>NUCLEOTIDE SEQUENCE [LARGE SCALE GENOMIC DNA]</scope>
    <source>
        <strain evidence="1 2">IEGM 1203</strain>
    </source>
</reference>
<evidence type="ECO:0000313" key="1">
    <source>
        <dbReference type="EMBL" id="MDV6265270.1"/>
    </source>
</evidence>
<proteinExistence type="predicted"/>
<dbReference type="Proteomes" id="UP001185927">
    <property type="component" value="Unassembled WGS sequence"/>
</dbReference>
<gene>
    <name evidence="1" type="ORF">R3Q16_01540</name>
</gene>
<keyword evidence="2" id="KW-1185">Reference proteome</keyword>
<dbReference type="EMBL" id="JAWLKB010000001">
    <property type="protein sequence ID" value="MDV6265270.1"/>
    <property type="molecule type" value="Genomic_DNA"/>
</dbReference>
<protein>
    <submittedName>
        <fullName evidence="1">Uncharacterized protein</fullName>
    </submittedName>
</protein>
<accession>A0ABU4BM40</accession>
<sequence length="71" mass="8024">MVAMFVLLGPYFAWWPFRTWRTTRIVVVAAPDLLVIVAAKLAWLVKLPGGTRFLLSLINVGGPWYQFEDGS</sequence>
<dbReference type="RefSeq" id="WP_141485867.1">
    <property type="nucleotide sequence ID" value="NZ_CP079698.1"/>
</dbReference>
<comment type="caution">
    <text evidence="1">The sequence shown here is derived from an EMBL/GenBank/DDBJ whole genome shotgun (WGS) entry which is preliminary data.</text>
</comment>
<organism evidence="1 2">
    <name type="scientific">Rhodococcus globerulus</name>
    <dbReference type="NCBI Taxonomy" id="33008"/>
    <lineage>
        <taxon>Bacteria</taxon>
        <taxon>Bacillati</taxon>
        <taxon>Actinomycetota</taxon>
        <taxon>Actinomycetes</taxon>
        <taxon>Mycobacteriales</taxon>
        <taxon>Nocardiaceae</taxon>
        <taxon>Rhodococcus</taxon>
    </lineage>
</organism>
<name>A0ABU4BM40_RHOGO</name>